<proteinExistence type="predicted"/>
<sequence length="35" mass="4079">MSIVHSLQKAGTDMKRDAKEVKWCTVGQEETRKMR</sequence>
<reference evidence="1" key="1">
    <citation type="submission" date="2014-11" db="EMBL/GenBank/DDBJ databases">
        <authorList>
            <person name="Amaro Gonzalez C."/>
        </authorList>
    </citation>
    <scope>NUCLEOTIDE SEQUENCE</scope>
</reference>
<dbReference type="EMBL" id="GBXM01001008">
    <property type="protein sequence ID" value="JAI07570.1"/>
    <property type="molecule type" value="Transcribed_RNA"/>
</dbReference>
<name>A0A0E9XY27_ANGAN</name>
<reference evidence="1" key="2">
    <citation type="journal article" date="2015" name="Fish Shellfish Immunol.">
        <title>Early steps in the European eel (Anguilla anguilla)-Vibrio vulnificus interaction in the gills: Role of the RtxA13 toxin.</title>
        <authorList>
            <person name="Callol A."/>
            <person name="Pajuelo D."/>
            <person name="Ebbesson L."/>
            <person name="Teles M."/>
            <person name="MacKenzie S."/>
            <person name="Amaro C."/>
        </authorList>
    </citation>
    <scope>NUCLEOTIDE SEQUENCE</scope>
</reference>
<evidence type="ECO:0000313" key="1">
    <source>
        <dbReference type="EMBL" id="JAI07570.1"/>
    </source>
</evidence>
<dbReference type="AlphaFoldDB" id="A0A0E9XY27"/>
<protein>
    <submittedName>
        <fullName evidence="1">Uncharacterized protein</fullName>
    </submittedName>
</protein>
<accession>A0A0E9XY27</accession>
<organism evidence="1">
    <name type="scientific">Anguilla anguilla</name>
    <name type="common">European freshwater eel</name>
    <name type="synonym">Muraena anguilla</name>
    <dbReference type="NCBI Taxonomy" id="7936"/>
    <lineage>
        <taxon>Eukaryota</taxon>
        <taxon>Metazoa</taxon>
        <taxon>Chordata</taxon>
        <taxon>Craniata</taxon>
        <taxon>Vertebrata</taxon>
        <taxon>Euteleostomi</taxon>
        <taxon>Actinopterygii</taxon>
        <taxon>Neopterygii</taxon>
        <taxon>Teleostei</taxon>
        <taxon>Anguilliformes</taxon>
        <taxon>Anguillidae</taxon>
        <taxon>Anguilla</taxon>
    </lineage>
</organism>